<keyword evidence="1" id="KW-0812">Transmembrane</keyword>
<feature type="transmembrane region" description="Helical" evidence="1">
    <location>
        <begin position="73"/>
        <end position="91"/>
    </location>
</feature>
<accession>A0A8S5MPK5</accession>
<name>A0A8S5MPK5_9CAUD</name>
<sequence>MKVLKGIAQIVICFVVLSFAQPLIYRGATFIGAFFTSGMFVVVSFGVGLLVLYGFFSLFCYAISYVIGTKTSAIITSVLCIAQTIYFNAQLTIHNDFSVAVVASWIAIALSVVGQASFPFLGVKMKEEQE</sequence>
<feature type="transmembrane region" description="Helical" evidence="1">
    <location>
        <begin position="30"/>
        <end position="61"/>
    </location>
</feature>
<protein>
    <submittedName>
        <fullName evidence="2">Uncharacterized protein</fullName>
    </submittedName>
</protein>
<reference evidence="2" key="1">
    <citation type="journal article" date="2021" name="Proc. Natl. Acad. Sci. U.S.A.">
        <title>A Catalog of Tens of Thousands of Viruses from Human Metagenomes Reveals Hidden Associations with Chronic Diseases.</title>
        <authorList>
            <person name="Tisza M.J."/>
            <person name="Buck C.B."/>
        </authorList>
    </citation>
    <scope>NUCLEOTIDE SEQUENCE</scope>
    <source>
        <strain evidence="2">CtoqT5</strain>
    </source>
</reference>
<proteinExistence type="predicted"/>
<evidence type="ECO:0000256" key="1">
    <source>
        <dbReference type="SAM" id="Phobius"/>
    </source>
</evidence>
<keyword evidence="1" id="KW-0472">Membrane</keyword>
<keyword evidence="1" id="KW-1133">Transmembrane helix</keyword>
<evidence type="ECO:0000313" key="2">
    <source>
        <dbReference type="EMBL" id="DAD84124.1"/>
    </source>
</evidence>
<dbReference type="EMBL" id="BK014952">
    <property type="protein sequence ID" value="DAD84124.1"/>
    <property type="molecule type" value="Genomic_DNA"/>
</dbReference>
<organism evidence="2">
    <name type="scientific">Podoviridae sp. ctoqT5</name>
    <dbReference type="NCBI Taxonomy" id="2826577"/>
    <lineage>
        <taxon>Viruses</taxon>
        <taxon>Duplodnaviria</taxon>
        <taxon>Heunggongvirae</taxon>
        <taxon>Uroviricota</taxon>
        <taxon>Caudoviricetes</taxon>
    </lineage>
</organism>
<feature type="transmembrane region" description="Helical" evidence="1">
    <location>
        <begin position="97"/>
        <end position="121"/>
    </location>
</feature>